<proteinExistence type="predicted"/>
<reference evidence="1" key="1">
    <citation type="submission" date="2019-11" db="EMBL/GenBank/DDBJ databases">
        <title>Lipid analysis of CO2-rich subsurface aquifers suggests an autotrophy-based deep biosphere with lysolipids enriched in CPR bacteria.</title>
        <authorList>
            <person name="Probst A.J."/>
            <person name="Elling F.J."/>
            <person name="Castelle C.J."/>
            <person name="Zhu Q."/>
            <person name="Elvert M."/>
            <person name="Birarda G."/>
            <person name="Holman H.-Y."/>
            <person name="Lane K.R."/>
            <person name="Ladd B."/>
            <person name="Ryan M.C."/>
            <person name="Woyke T."/>
            <person name="Hinrichs K.-U."/>
            <person name="Banfield J.F."/>
        </authorList>
    </citation>
    <scope>NUCLEOTIDE SEQUENCE</scope>
    <source>
        <strain evidence="1">CG_2015-01_33_1645</strain>
    </source>
</reference>
<evidence type="ECO:0000313" key="1">
    <source>
        <dbReference type="EMBL" id="NCN65773.1"/>
    </source>
</evidence>
<comment type="caution">
    <text evidence="1">The sequence shown here is derived from an EMBL/GenBank/DDBJ whole genome shotgun (WGS) entry which is preliminary data.</text>
</comment>
<protein>
    <submittedName>
        <fullName evidence="1">Uncharacterized protein</fullName>
    </submittedName>
</protein>
<gene>
    <name evidence="1" type="ORF">GW910_06950</name>
</gene>
<organism evidence="1 2">
    <name type="scientific">Candidatus Altarchaeum hamiconexum</name>
    <dbReference type="NCBI Taxonomy" id="1803513"/>
    <lineage>
        <taxon>Archaea</taxon>
        <taxon>Candidatus Altarchaeota</taxon>
        <taxon>Candidatus Altiarchaeia</taxon>
        <taxon>Candidatus Altarchaeales</taxon>
        <taxon>Candidatus Altarchaeaceae</taxon>
        <taxon>Candidatus Altarchaeum</taxon>
    </lineage>
</organism>
<accession>A0A8J7YXU0</accession>
<evidence type="ECO:0000313" key="2">
    <source>
        <dbReference type="Proteomes" id="UP000768163"/>
    </source>
</evidence>
<dbReference type="AlphaFoldDB" id="A0A8J7YXU0"/>
<sequence length="50" mass="6118">LKAKLAKYLNFDNAVEHSQEEFLKLLEERKFIYTKSWREKFLNENNIIKS</sequence>
<dbReference type="Proteomes" id="UP000768163">
    <property type="component" value="Unassembled WGS sequence"/>
</dbReference>
<feature type="non-terminal residue" evidence="1">
    <location>
        <position position="1"/>
    </location>
</feature>
<name>A0A8J7YXU0_9ARCH</name>
<dbReference type="EMBL" id="JAACVF010000243">
    <property type="protein sequence ID" value="NCN65773.1"/>
    <property type="molecule type" value="Genomic_DNA"/>
</dbReference>